<dbReference type="PRINTS" id="PR00080">
    <property type="entry name" value="SDRFAMILY"/>
</dbReference>
<dbReference type="InterPro" id="IPR036291">
    <property type="entry name" value="NAD(P)-bd_dom_sf"/>
</dbReference>
<evidence type="ECO:0000256" key="1">
    <source>
        <dbReference type="ARBA" id="ARBA00006484"/>
    </source>
</evidence>
<comment type="similarity">
    <text evidence="1 4">Belongs to the short-chain dehydrogenases/reductases (SDR) family.</text>
</comment>
<dbReference type="GO" id="GO:0016491">
    <property type="term" value="F:oxidoreductase activity"/>
    <property type="evidence" value="ECO:0007669"/>
    <property type="project" value="UniProtKB-KW"/>
</dbReference>
<dbReference type="STRING" id="183478.A0A364N2Q1"/>
<feature type="compositionally biased region" description="Gly residues" evidence="5">
    <location>
        <begin position="258"/>
        <end position="272"/>
    </location>
</feature>
<reference evidence="7" key="1">
    <citation type="submission" date="2018-05" db="EMBL/GenBank/DDBJ databases">
        <title>Draft genome sequence of Stemphylium lycopersici strain CIDEFI 213.</title>
        <authorList>
            <person name="Medina R."/>
            <person name="Franco M.E.E."/>
            <person name="Lucentini C.G."/>
            <person name="Saparrat M.C.N."/>
            <person name="Balatti P.A."/>
        </authorList>
    </citation>
    <scope>NUCLEOTIDE SEQUENCE [LARGE SCALE GENOMIC DNA]</scope>
    <source>
        <strain evidence="7">CIDEFI 213</strain>
    </source>
</reference>
<dbReference type="Pfam" id="PF00106">
    <property type="entry name" value="adh_short"/>
    <property type="match status" value="1"/>
</dbReference>
<gene>
    <name evidence="6" type="ORF">DDE83_005119</name>
</gene>
<evidence type="ECO:0000256" key="4">
    <source>
        <dbReference type="RuleBase" id="RU000363"/>
    </source>
</evidence>
<dbReference type="PANTHER" id="PTHR43963:SF6">
    <property type="entry name" value="CHAIN DEHYDROGENASE FAMILY PROTEIN, PUTATIVE (AFU_ORTHOLOGUE AFUA_3G15350)-RELATED"/>
    <property type="match status" value="1"/>
</dbReference>
<evidence type="ECO:0000256" key="3">
    <source>
        <dbReference type="ARBA" id="ARBA00023002"/>
    </source>
</evidence>
<organism evidence="6 7">
    <name type="scientific">Stemphylium lycopersici</name>
    <name type="common">Tomato gray leaf spot disease fungus</name>
    <name type="synonym">Thyrospora lycopersici</name>
    <dbReference type="NCBI Taxonomy" id="183478"/>
    <lineage>
        <taxon>Eukaryota</taxon>
        <taxon>Fungi</taxon>
        <taxon>Dikarya</taxon>
        <taxon>Ascomycota</taxon>
        <taxon>Pezizomycotina</taxon>
        <taxon>Dothideomycetes</taxon>
        <taxon>Pleosporomycetidae</taxon>
        <taxon>Pleosporales</taxon>
        <taxon>Pleosporineae</taxon>
        <taxon>Pleosporaceae</taxon>
        <taxon>Stemphylium</taxon>
    </lineage>
</organism>
<evidence type="ECO:0000256" key="5">
    <source>
        <dbReference type="SAM" id="MobiDB-lite"/>
    </source>
</evidence>
<name>A0A364N2Q1_STELY</name>
<dbReference type="AlphaFoldDB" id="A0A364N2Q1"/>
<dbReference type="EMBL" id="QGDH01000067">
    <property type="protein sequence ID" value="RAR10254.1"/>
    <property type="molecule type" value="Genomic_DNA"/>
</dbReference>
<proteinExistence type="inferred from homology"/>
<comment type="caution">
    <text evidence="6">The sequence shown here is derived from an EMBL/GenBank/DDBJ whole genome shotgun (WGS) entry which is preliminary data.</text>
</comment>
<keyword evidence="3" id="KW-0560">Oxidoreductase</keyword>
<feature type="region of interest" description="Disordered" evidence="5">
    <location>
        <begin position="255"/>
        <end position="280"/>
    </location>
</feature>
<dbReference type="PANTHER" id="PTHR43963">
    <property type="entry name" value="CARBONYL REDUCTASE 1-RELATED"/>
    <property type="match status" value="1"/>
</dbReference>
<dbReference type="Gene3D" id="3.40.50.720">
    <property type="entry name" value="NAD(P)-binding Rossmann-like Domain"/>
    <property type="match status" value="1"/>
</dbReference>
<protein>
    <submittedName>
        <fullName evidence="6">Nad(P)-binding protein</fullName>
    </submittedName>
</protein>
<evidence type="ECO:0000313" key="7">
    <source>
        <dbReference type="Proteomes" id="UP000249619"/>
    </source>
</evidence>
<accession>A0A364N2Q1</accession>
<evidence type="ECO:0000256" key="2">
    <source>
        <dbReference type="ARBA" id="ARBA00022857"/>
    </source>
</evidence>
<keyword evidence="2" id="KW-0521">NADP</keyword>
<evidence type="ECO:0000313" key="6">
    <source>
        <dbReference type="EMBL" id="RAR10254.1"/>
    </source>
</evidence>
<dbReference type="SUPFAM" id="SSF51735">
    <property type="entry name" value="NAD(P)-binding Rossmann-fold domains"/>
    <property type="match status" value="1"/>
</dbReference>
<dbReference type="InterPro" id="IPR002347">
    <property type="entry name" value="SDR_fam"/>
</dbReference>
<dbReference type="PRINTS" id="PR00081">
    <property type="entry name" value="GDHRDH"/>
</dbReference>
<sequence>MSQCKTIVVTGSNRGIGQGIIKLLAKTQHAQPLRIYATSRSGTDLSVQPNPPNEILYKKLDVSDKSSITFFLSTVLQNSSKIDVLINNAGVNNNSNETPDLASQTINVNYHGTRDMCSLFLTQGNMSTNPGSRIVNVSSAASDLSNYPLAMQARFRRAESIEDVDALAKEYLAAVQSDSQEAAGFGAPPMSYQVSKALMNALTMVLARENKAVDVNCCCPGWVDSDMGNQIGKPPKTLEEGARIPVRLAIGDLSSAGDGDGGLGQGGSGSGNGKERVSGGYFGNDGVMDRGWGRVRKW</sequence>
<dbReference type="Proteomes" id="UP000249619">
    <property type="component" value="Unassembled WGS sequence"/>
</dbReference>
<keyword evidence="7" id="KW-1185">Reference proteome</keyword>